<dbReference type="PROSITE" id="PS50082">
    <property type="entry name" value="WD_REPEATS_2"/>
    <property type="match status" value="2"/>
</dbReference>
<evidence type="ECO:0000313" key="6">
    <source>
        <dbReference type="Proteomes" id="UP001211065"/>
    </source>
</evidence>
<dbReference type="AlphaFoldDB" id="A0AAD5XYT1"/>
<dbReference type="InterPro" id="IPR015943">
    <property type="entry name" value="WD40/YVTN_repeat-like_dom_sf"/>
</dbReference>
<dbReference type="InterPro" id="IPR000409">
    <property type="entry name" value="BEACH_dom"/>
</dbReference>
<name>A0AAD5XYT1_9FUNG</name>
<dbReference type="CDD" id="cd06071">
    <property type="entry name" value="Beach"/>
    <property type="match status" value="1"/>
</dbReference>
<feature type="repeat" description="WD" evidence="3">
    <location>
        <begin position="335"/>
        <end position="375"/>
    </location>
</feature>
<protein>
    <submittedName>
        <fullName evidence="5">WD repeat and FYVE domain-containing protein 3</fullName>
    </submittedName>
</protein>
<organism evidence="5 6">
    <name type="scientific">Clydaea vesicula</name>
    <dbReference type="NCBI Taxonomy" id="447962"/>
    <lineage>
        <taxon>Eukaryota</taxon>
        <taxon>Fungi</taxon>
        <taxon>Fungi incertae sedis</taxon>
        <taxon>Chytridiomycota</taxon>
        <taxon>Chytridiomycota incertae sedis</taxon>
        <taxon>Chytridiomycetes</taxon>
        <taxon>Lobulomycetales</taxon>
        <taxon>Lobulomycetaceae</taxon>
        <taxon>Clydaea</taxon>
    </lineage>
</organism>
<dbReference type="PROSITE" id="PS50294">
    <property type="entry name" value="WD_REPEATS_REGION"/>
    <property type="match status" value="1"/>
</dbReference>
<dbReference type="SMART" id="SM01026">
    <property type="entry name" value="Beach"/>
    <property type="match status" value="1"/>
</dbReference>
<dbReference type="InterPro" id="IPR051944">
    <property type="entry name" value="BEACH_domain_protein"/>
</dbReference>
<sequence length="612" mass="69056">MGAQGEERCEKFIERFQMCEDPDNNAPSHYAVHYSSAMIVCAYLIRLEPFTQQYLQLQGGHFDHPDRLFQSIGSSWKSASEQNMADVRELIPEFFYLPEILTNHNKFNFGTNQKEEKVDDVILPKWAKGDPRLFIEKNREALESEYVNANLNDWIDLIFGYKQQGEEAVKAVNTFHYLSYEGAVDIDSIEDPIQKLATIGIINNFGQTPRQLFKKPHPKRMEIASNNTLLQQQQISQDLQLNIPQNIMNNFVSLSAQYRIHTHAKSLIQSALPIKVVPNQIISDVKLINEKVIVVGSSKTLIPPNFNKFMEIDYLDNSLRLFQTDNGKLLNVFENLMHIGHITCITFSDQDTLITGGSDAVICIWKFENSKVTNLALKSSLRGHLKKILVLAISKSYNFLVSGGEDNVAIIWDLNKKKYIKTLTGHDSPVTVLAINENTGDICTSTSTVLKIWSINGDLLFSKTVSNQISDPGRSSEVFSTVCVITGHKKGHIKLWIKMPTSSGIMSTTSQTNISTISNNKSDNALNTYMELKLVKTLEQHTNACAISYLYIPSSQRYLISGDIYGRVYSWGFPDGGNTEIHYCYGENCFSCNSKFTVLERKLNCRCCGGSK</sequence>
<dbReference type="InterPro" id="IPR036322">
    <property type="entry name" value="WD40_repeat_dom_sf"/>
</dbReference>
<evidence type="ECO:0000256" key="2">
    <source>
        <dbReference type="ARBA" id="ARBA00022737"/>
    </source>
</evidence>
<evidence type="ECO:0000259" key="4">
    <source>
        <dbReference type="PROSITE" id="PS50197"/>
    </source>
</evidence>
<gene>
    <name evidence="5" type="primary">WDFY3</name>
    <name evidence="5" type="ORF">HK099_004884</name>
</gene>
<dbReference type="Pfam" id="PF00400">
    <property type="entry name" value="WD40"/>
    <property type="match status" value="3"/>
</dbReference>
<proteinExistence type="predicted"/>
<dbReference type="SMART" id="SM00320">
    <property type="entry name" value="WD40"/>
    <property type="match status" value="4"/>
</dbReference>
<evidence type="ECO:0000313" key="5">
    <source>
        <dbReference type="EMBL" id="KAJ3226431.1"/>
    </source>
</evidence>
<reference evidence="5" key="1">
    <citation type="submission" date="2020-05" db="EMBL/GenBank/DDBJ databases">
        <title>Phylogenomic resolution of chytrid fungi.</title>
        <authorList>
            <person name="Stajich J.E."/>
            <person name="Amses K."/>
            <person name="Simmons R."/>
            <person name="Seto K."/>
            <person name="Myers J."/>
            <person name="Bonds A."/>
            <person name="Quandt C.A."/>
            <person name="Barry K."/>
            <person name="Liu P."/>
            <person name="Grigoriev I."/>
            <person name="Longcore J.E."/>
            <person name="James T.Y."/>
        </authorList>
    </citation>
    <scope>NUCLEOTIDE SEQUENCE</scope>
    <source>
        <strain evidence="5">JEL0476</strain>
    </source>
</reference>
<dbReference type="SUPFAM" id="SSF50978">
    <property type="entry name" value="WD40 repeat-like"/>
    <property type="match status" value="1"/>
</dbReference>
<dbReference type="Gene3D" id="1.10.1540.10">
    <property type="entry name" value="BEACH domain"/>
    <property type="match status" value="1"/>
</dbReference>
<comment type="caution">
    <text evidence="5">The sequence shown here is derived from an EMBL/GenBank/DDBJ whole genome shotgun (WGS) entry which is preliminary data.</text>
</comment>
<evidence type="ECO:0000256" key="3">
    <source>
        <dbReference type="PROSITE-ProRule" id="PRU00221"/>
    </source>
</evidence>
<dbReference type="Proteomes" id="UP001211065">
    <property type="component" value="Unassembled WGS sequence"/>
</dbReference>
<dbReference type="InterPro" id="IPR001680">
    <property type="entry name" value="WD40_rpt"/>
</dbReference>
<dbReference type="PROSITE" id="PS00678">
    <property type="entry name" value="WD_REPEATS_1"/>
    <property type="match status" value="1"/>
</dbReference>
<feature type="domain" description="BEACH" evidence="4">
    <location>
        <begin position="1"/>
        <end position="220"/>
    </location>
</feature>
<dbReference type="SUPFAM" id="SSF81837">
    <property type="entry name" value="BEACH domain"/>
    <property type="match status" value="1"/>
</dbReference>
<dbReference type="Pfam" id="PF02138">
    <property type="entry name" value="Beach"/>
    <property type="match status" value="1"/>
</dbReference>
<evidence type="ECO:0000256" key="1">
    <source>
        <dbReference type="ARBA" id="ARBA00022574"/>
    </source>
</evidence>
<accession>A0AAD5XYT1</accession>
<feature type="repeat" description="WD" evidence="3">
    <location>
        <begin position="381"/>
        <end position="422"/>
    </location>
</feature>
<dbReference type="PANTHER" id="PTHR46108:SF4">
    <property type="entry name" value="BLUE CHEESE"/>
    <property type="match status" value="1"/>
</dbReference>
<dbReference type="PANTHER" id="PTHR46108">
    <property type="entry name" value="BLUE CHEESE"/>
    <property type="match status" value="1"/>
</dbReference>
<keyword evidence="1 3" id="KW-0853">WD repeat</keyword>
<dbReference type="Gene3D" id="2.130.10.10">
    <property type="entry name" value="YVTN repeat-like/Quinoprotein amine dehydrogenase"/>
    <property type="match status" value="2"/>
</dbReference>
<keyword evidence="2" id="KW-0677">Repeat</keyword>
<dbReference type="EMBL" id="JADGJW010000036">
    <property type="protein sequence ID" value="KAJ3226431.1"/>
    <property type="molecule type" value="Genomic_DNA"/>
</dbReference>
<dbReference type="InterPro" id="IPR019775">
    <property type="entry name" value="WD40_repeat_CS"/>
</dbReference>
<keyword evidence="6" id="KW-1185">Reference proteome</keyword>
<dbReference type="InterPro" id="IPR036372">
    <property type="entry name" value="BEACH_dom_sf"/>
</dbReference>
<dbReference type="PROSITE" id="PS50197">
    <property type="entry name" value="BEACH"/>
    <property type="match status" value="1"/>
</dbReference>